<proteinExistence type="predicted"/>
<name>A0A532V209_UNCL8</name>
<evidence type="ECO:0000313" key="7">
    <source>
        <dbReference type="EMBL" id="TKJ41027.1"/>
    </source>
</evidence>
<dbReference type="PROSITE" id="PS00197">
    <property type="entry name" value="2FE2S_FER_1"/>
    <property type="match status" value="1"/>
</dbReference>
<keyword evidence="2" id="KW-0408">Iron</keyword>
<dbReference type="PROSITE" id="PS51085">
    <property type="entry name" value="2FE2S_FER_2"/>
    <property type="match status" value="1"/>
</dbReference>
<dbReference type="EMBL" id="NJBN01000003">
    <property type="protein sequence ID" value="TKJ41027.1"/>
    <property type="molecule type" value="Genomic_DNA"/>
</dbReference>
<feature type="compositionally biased region" description="Polar residues" evidence="4">
    <location>
        <begin position="242"/>
        <end position="253"/>
    </location>
</feature>
<gene>
    <name evidence="7" type="ORF">CEE37_05010</name>
</gene>
<dbReference type="InterPro" id="IPR006058">
    <property type="entry name" value="2Fe2S_fd_BS"/>
</dbReference>
<dbReference type="SUPFAM" id="SSF46548">
    <property type="entry name" value="alpha-helical ferredoxin"/>
    <property type="match status" value="1"/>
</dbReference>
<organism evidence="7 8">
    <name type="scientific">candidate division LCP-89 bacterium B3_LCP</name>
    <dbReference type="NCBI Taxonomy" id="2012998"/>
    <lineage>
        <taxon>Bacteria</taxon>
        <taxon>Pseudomonadati</taxon>
        <taxon>Bacteria division LCP-89</taxon>
    </lineage>
</organism>
<sequence>MSAKTAEIQANLIPVYIMGKRYDVPESLTIMKAMEYAGFKFIRGCGCRGGICGACGTVYRLPGDYHIRVGLACQTVVQPEMYLTQIPFYPANRAVFTWDDLKGEAEEVFKVYPELFRCLACNACSKVCPMDIQVMDYVAAIKRGDLDKAAEISFDCIQCGLCATRCMAEMSQYHIAQMVRRIRGKFIAVPSEHCDKQVEAIISGYYDKFLQEVMGLGTLDPMQQDQVTDDIKKLKDLYNQRQMEPGTSENEWTPDSDHALLK</sequence>
<evidence type="ECO:0000259" key="6">
    <source>
        <dbReference type="PROSITE" id="PS51379"/>
    </source>
</evidence>
<feature type="domain" description="2Fe-2S ferredoxin-type" evidence="5">
    <location>
        <begin position="11"/>
        <end position="89"/>
    </location>
</feature>
<feature type="domain" description="4Fe-4S ferredoxin-type" evidence="6">
    <location>
        <begin position="107"/>
        <end position="138"/>
    </location>
</feature>
<dbReference type="InterPro" id="IPR017900">
    <property type="entry name" value="4Fe4S_Fe_S_CS"/>
</dbReference>
<evidence type="ECO:0000256" key="1">
    <source>
        <dbReference type="ARBA" id="ARBA00022723"/>
    </source>
</evidence>
<dbReference type="PROSITE" id="PS00198">
    <property type="entry name" value="4FE4S_FER_1"/>
    <property type="match status" value="1"/>
</dbReference>
<protein>
    <submittedName>
        <fullName evidence="7">4Fe-4S ferredoxin</fullName>
    </submittedName>
</protein>
<accession>A0A532V209</accession>
<keyword evidence="3" id="KW-0411">Iron-sulfur</keyword>
<evidence type="ECO:0000256" key="3">
    <source>
        <dbReference type="ARBA" id="ARBA00023014"/>
    </source>
</evidence>
<dbReference type="GO" id="GO:0046872">
    <property type="term" value="F:metal ion binding"/>
    <property type="evidence" value="ECO:0007669"/>
    <property type="project" value="UniProtKB-KW"/>
</dbReference>
<evidence type="ECO:0000313" key="8">
    <source>
        <dbReference type="Proteomes" id="UP000319619"/>
    </source>
</evidence>
<dbReference type="SUPFAM" id="SSF54292">
    <property type="entry name" value="2Fe-2S ferredoxin-like"/>
    <property type="match status" value="1"/>
</dbReference>
<dbReference type="GO" id="GO:0051537">
    <property type="term" value="F:2 iron, 2 sulfur cluster binding"/>
    <property type="evidence" value="ECO:0007669"/>
    <property type="project" value="InterPro"/>
</dbReference>
<comment type="caution">
    <text evidence="7">The sequence shown here is derived from an EMBL/GenBank/DDBJ whole genome shotgun (WGS) entry which is preliminary data.</text>
</comment>
<evidence type="ECO:0000259" key="5">
    <source>
        <dbReference type="PROSITE" id="PS51085"/>
    </source>
</evidence>
<evidence type="ECO:0000256" key="4">
    <source>
        <dbReference type="SAM" id="MobiDB-lite"/>
    </source>
</evidence>
<dbReference type="InterPro" id="IPR017896">
    <property type="entry name" value="4Fe4S_Fe-S-bd"/>
</dbReference>
<dbReference type="Pfam" id="PF13187">
    <property type="entry name" value="Fer4_9"/>
    <property type="match status" value="1"/>
</dbReference>
<dbReference type="InterPro" id="IPR001041">
    <property type="entry name" value="2Fe-2S_ferredoxin-type"/>
</dbReference>
<evidence type="ECO:0000256" key="2">
    <source>
        <dbReference type="ARBA" id="ARBA00023004"/>
    </source>
</evidence>
<dbReference type="Gene3D" id="3.30.70.20">
    <property type="match status" value="1"/>
</dbReference>
<keyword evidence="1" id="KW-0479">Metal-binding</keyword>
<dbReference type="AlphaFoldDB" id="A0A532V209"/>
<feature type="region of interest" description="Disordered" evidence="4">
    <location>
        <begin position="242"/>
        <end position="262"/>
    </location>
</feature>
<dbReference type="PROSITE" id="PS51379">
    <property type="entry name" value="4FE4S_FER_2"/>
    <property type="match status" value="1"/>
</dbReference>
<dbReference type="Proteomes" id="UP000319619">
    <property type="component" value="Unassembled WGS sequence"/>
</dbReference>
<reference evidence="7 8" key="1">
    <citation type="submission" date="2017-06" db="EMBL/GenBank/DDBJ databases">
        <title>Novel microbial phyla capable of carbon fixation and sulfur reduction in deep-sea sediments.</title>
        <authorList>
            <person name="Huang J."/>
            <person name="Baker B."/>
            <person name="Wang Y."/>
        </authorList>
    </citation>
    <scope>NUCLEOTIDE SEQUENCE [LARGE SCALE GENOMIC DNA]</scope>
    <source>
        <strain evidence="7">B3_LCP</strain>
    </source>
</reference>
<dbReference type="InterPro" id="IPR036010">
    <property type="entry name" value="2Fe-2S_ferredoxin-like_sf"/>
</dbReference>